<dbReference type="AlphaFoldDB" id="A0A1J5S4T4"/>
<dbReference type="EMBL" id="MLJW01000070">
    <property type="protein sequence ID" value="OIR02987.1"/>
    <property type="molecule type" value="Genomic_DNA"/>
</dbReference>
<dbReference type="Gene3D" id="3.90.190.20">
    <property type="entry name" value="Mur ligase, C-terminal domain"/>
    <property type="match status" value="1"/>
</dbReference>
<evidence type="ECO:0000313" key="9">
    <source>
        <dbReference type="EMBL" id="OIR02987.1"/>
    </source>
</evidence>
<evidence type="ECO:0000256" key="1">
    <source>
        <dbReference type="ARBA" id="ARBA00004496"/>
    </source>
</evidence>
<dbReference type="GO" id="GO:0008764">
    <property type="term" value="F:UDP-N-acetylmuramoylalanine-D-glutamate ligase activity"/>
    <property type="evidence" value="ECO:0007669"/>
    <property type="project" value="UniProtKB-EC"/>
</dbReference>
<evidence type="ECO:0000256" key="5">
    <source>
        <dbReference type="ARBA" id="ARBA00022741"/>
    </source>
</evidence>
<gene>
    <name evidence="9" type="primary">murD_7</name>
    <name evidence="9" type="ORF">GALL_149870</name>
</gene>
<dbReference type="PANTHER" id="PTHR43692:SF1">
    <property type="entry name" value="UDP-N-ACETYLMURAMOYLALANINE--D-GLUTAMATE LIGASE"/>
    <property type="match status" value="1"/>
</dbReference>
<dbReference type="Gene3D" id="3.40.50.720">
    <property type="entry name" value="NAD(P)-binding Rossmann-like Domain"/>
    <property type="match status" value="1"/>
</dbReference>
<comment type="pathway">
    <text evidence="2">Cell wall biogenesis; peptidoglycan biosynthesis.</text>
</comment>
<dbReference type="GO" id="GO:0008360">
    <property type="term" value="P:regulation of cell shape"/>
    <property type="evidence" value="ECO:0007669"/>
    <property type="project" value="InterPro"/>
</dbReference>
<dbReference type="HAMAP" id="MF_00639">
    <property type="entry name" value="MurD"/>
    <property type="match status" value="1"/>
</dbReference>
<dbReference type="UniPathway" id="UPA00219"/>
<dbReference type="EC" id="6.3.2.9" evidence="9"/>
<dbReference type="SUPFAM" id="SSF51984">
    <property type="entry name" value="MurCD N-terminal domain"/>
    <property type="match status" value="1"/>
</dbReference>
<comment type="subcellular location">
    <subcellularLocation>
        <location evidence="1">Cytoplasm</location>
    </subcellularLocation>
</comment>
<feature type="domain" description="Mur ligase C-terminal" evidence="7">
    <location>
        <begin position="328"/>
        <end position="441"/>
    </location>
</feature>
<protein>
    <submittedName>
        <fullName evidence="9">UDP-N-acetylmuramoylalanine--D-glutamate ligase</fullName>
        <ecNumber evidence="9">6.3.2.9</ecNumber>
    </submittedName>
</protein>
<evidence type="ECO:0000256" key="3">
    <source>
        <dbReference type="ARBA" id="ARBA00022490"/>
    </source>
</evidence>
<dbReference type="PANTHER" id="PTHR43692">
    <property type="entry name" value="UDP-N-ACETYLMURAMOYLALANINE--D-GLUTAMATE LIGASE"/>
    <property type="match status" value="1"/>
</dbReference>
<feature type="domain" description="Mur ligase central" evidence="8">
    <location>
        <begin position="127"/>
        <end position="306"/>
    </location>
</feature>
<evidence type="ECO:0000259" key="8">
    <source>
        <dbReference type="Pfam" id="PF08245"/>
    </source>
</evidence>
<dbReference type="InterPro" id="IPR036615">
    <property type="entry name" value="Mur_ligase_C_dom_sf"/>
</dbReference>
<dbReference type="InterPro" id="IPR004101">
    <property type="entry name" value="Mur_ligase_C"/>
</dbReference>
<evidence type="ECO:0000256" key="4">
    <source>
        <dbReference type="ARBA" id="ARBA00022598"/>
    </source>
</evidence>
<keyword evidence="6" id="KW-0067">ATP-binding</keyword>
<dbReference type="GO" id="GO:0005737">
    <property type="term" value="C:cytoplasm"/>
    <property type="evidence" value="ECO:0007669"/>
    <property type="project" value="UniProtKB-SubCell"/>
</dbReference>
<keyword evidence="4 9" id="KW-0436">Ligase</keyword>
<dbReference type="Pfam" id="PF02875">
    <property type="entry name" value="Mur_ligase_C"/>
    <property type="match status" value="1"/>
</dbReference>
<dbReference type="Gene3D" id="3.40.1190.10">
    <property type="entry name" value="Mur-like, catalytic domain"/>
    <property type="match status" value="1"/>
</dbReference>
<dbReference type="InterPro" id="IPR005762">
    <property type="entry name" value="MurD"/>
</dbReference>
<dbReference type="InterPro" id="IPR036565">
    <property type="entry name" value="Mur-like_cat_sf"/>
</dbReference>
<evidence type="ECO:0000259" key="7">
    <source>
        <dbReference type="Pfam" id="PF02875"/>
    </source>
</evidence>
<accession>A0A1J5S4T4</accession>
<organism evidence="9">
    <name type="scientific">mine drainage metagenome</name>
    <dbReference type="NCBI Taxonomy" id="410659"/>
    <lineage>
        <taxon>unclassified sequences</taxon>
        <taxon>metagenomes</taxon>
        <taxon>ecological metagenomes</taxon>
    </lineage>
</organism>
<dbReference type="GO" id="GO:0005524">
    <property type="term" value="F:ATP binding"/>
    <property type="evidence" value="ECO:0007669"/>
    <property type="project" value="UniProtKB-KW"/>
</dbReference>
<dbReference type="GO" id="GO:0051301">
    <property type="term" value="P:cell division"/>
    <property type="evidence" value="ECO:0007669"/>
    <property type="project" value="InterPro"/>
</dbReference>
<dbReference type="NCBIfam" id="TIGR01087">
    <property type="entry name" value="murD"/>
    <property type="match status" value="1"/>
</dbReference>
<reference evidence="9" key="1">
    <citation type="submission" date="2016-10" db="EMBL/GenBank/DDBJ databases">
        <title>Sequence of Gallionella enrichment culture.</title>
        <authorList>
            <person name="Poehlein A."/>
            <person name="Muehling M."/>
            <person name="Daniel R."/>
        </authorList>
    </citation>
    <scope>NUCLEOTIDE SEQUENCE</scope>
</reference>
<keyword evidence="3" id="KW-0963">Cytoplasm</keyword>
<dbReference type="Pfam" id="PF21377">
    <property type="entry name" value="MurD_N"/>
    <property type="match status" value="1"/>
</dbReference>
<evidence type="ECO:0000256" key="6">
    <source>
        <dbReference type="ARBA" id="ARBA00022840"/>
    </source>
</evidence>
<dbReference type="SUPFAM" id="SSF53623">
    <property type="entry name" value="MurD-like peptide ligases, catalytic domain"/>
    <property type="match status" value="1"/>
</dbReference>
<dbReference type="SUPFAM" id="SSF53244">
    <property type="entry name" value="MurD-like peptide ligases, peptide-binding domain"/>
    <property type="match status" value="1"/>
</dbReference>
<evidence type="ECO:0000256" key="2">
    <source>
        <dbReference type="ARBA" id="ARBA00004752"/>
    </source>
</evidence>
<dbReference type="GO" id="GO:0009252">
    <property type="term" value="P:peptidoglycan biosynthetic process"/>
    <property type="evidence" value="ECO:0007669"/>
    <property type="project" value="UniProtKB-UniPathway"/>
</dbReference>
<dbReference type="Pfam" id="PF08245">
    <property type="entry name" value="Mur_ligase_M"/>
    <property type="match status" value="1"/>
</dbReference>
<proteinExistence type="inferred from homology"/>
<keyword evidence="5" id="KW-0547">Nucleotide-binding</keyword>
<name>A0A1J5S4T4_9ZZZZ</name>
<dbReference type="InterPro" id="IPR013221">
    <property type="entry name" value="Mur_ligase_cen"/>
</dbReference>
<comment type="caution">
    <text evidence="9">The sequence shown here is derived from an EMBL/GenBank/DDBJ whole genome shotgun (WGS) entry which is preliminary data.</text>
</comment>
<sequence>MNDANKINEFKSSPSGAEGYHRLVILGGGESGVGAALLGKQKGYEVFVSDGGAIKEKYKKELFENEIEFEEGKHSIEKILNANEVMKSPGIPEKNETVKMIRAKGIDVISEIELAYRFKGDSKIIAITGSNGKSTTTALTFHILETAGLSCALVGNIGYSFAKQVAEDPKDWYVAEISSFQLDDIKNFRADVAMLLNITEDHLDRYEYNFQNYINSKFKIINNQTINDYFIYNEDDEIVTKNFDLLTTHTNPLPFSMKHEIKKGGYIKGDQMMLRIQEERVSMSIYDFALKGKHNNYNTMAACIAATTIGIRKEKIREAVKDFQSLEHRMEFIASVRGVEFINDSKATNVNSTWFALESMNKPTVLVLGGTDKGNDYSLIAELVKDKVKAIVCMGVDNKKIIAAFKDIVPTIVETSSAKQAVNASFKLATKGDVVLLSPACASFDLFKNYEDRGRQFKDAVREL</sequence>